<evidence type="ECO:0000256" key="4">
    <source>
        <dbReference type="PROSITE-ProRule" id="PRU00335"/>
    </source>
</evidence>
<protein>
    <submittedName>
        <fullName evidence="6">TetR/AcrR family transcriptional regulator</fullName>
    </submittedName>
</protein>
<sequence length="198" mass="20445">MTKGQDTRQRVVRTAAELFQRQGYHATGVNQILSTGRAPKGSLYFHFPGGKEQVAVEAVTASGAALGDRLRAALDAADPADGLTRLVDLLAAALAGSDYEQGCPVAGIAIDTASTSEPIRAACADAYGRWLEIIETALTDWGVPVDQAAALAVTLFSALEGALLLARVRRDTGPLRAVVAPLATLITATATATATATD</sequence>
<dbReference type="Pfam" id="PF00440">
    <property type="entry name" value="TetR_N"/>
    <property type="match status" value="1"/>
</dbReference>
<organism evidence="6 7">
    <name type="scientific">Micromonospora zhanjiangensis</name>
    <dbReference type="NCBI Taxonomy" id="1522057"/>
    <lineage>
        <taxon>Bacteria</taxon>
        <taxon>Bacillati</taxon>
        <taxon>Actinomycetota</taxon>
        <taxon>Actinomycetes</taxon>
        <taxon>Micromonosporales</taxon>
        <taxon>Micromonosporaceae</taxon>
        <taxon>Micromonospora</taxon>
    </lineage>
</organism>
<evidence type="ECO:0000256" key="3">
    <source>
        <dbReference type="ARBA" id="ARBA00023163"/>
    </source>
</evidence>
<dbReference type="PANTHER" id="PTHR47506">
    <property type="entry name" value="TRANSCRIPTIONAL REGULATORY PROTEIN"/>
    <property type="match status" value="1"/>
</dbReference>
<feature type="DNA-binding region" description="H-T-H motif" evidence="4">
    <location>
        <begin position="28"/>
        <end position="47"/>
    </location>
</feature>
<keyword evidence="1" id="KW-0805">Transcription regulation</keyword>
<evidence type="ECO:0000256" key="2">
    <source>
        <dbReference type="ARBA" id="ARBA00023125"/>
    </source>
</evidence>
<gene>
    <name evidence="6" type="ORF">ACFOX0_19210</name>
</gene>
<proteinExistence type="predicted"/>
<keyword evidence="7" id="KW-1185">Reference proteome</keyword>
<dbReference type="PANTHER" id="PTHR47506:SF3">
    <property type="entry name" value="HTH-TYPE TRANSCRIPTIONAL REGULATOR LMRA"/>
    <property type="match status" value="1"/>
</dbReference>
<dbReference type="RefSeq" id="WP_377547775.1">
    <property type="nucleotide sequence ID" value="NZ_JBHSBN010000013.1"/>
</dbReference>
<keyword evidence="2 4" id="KW-0238">DNA-binding</keyword>
<keyword evidence="3" id="KW-0804">Transcription</keyword>
<dbReference type="InterPro" id="IPR009057">
    <property type="entry name" value="Homeodomain-like_sf"/>
</dbReference>
<evidence type="ECO:0000313" key="6">
    <source>
        <dbReference type="EMBL" id="MFC4108047.1"/>
    </source>
</evidence>
<name>A0ABV8KQ55_9ACTN</name>
<dbReference type="PROSITE" id="PS50977">
    <property type="entry name" value="HTH_TETR_2"/>
    <property type="match status" value="1"/>
</dbReference>
<feature type="domain" description="HTH tetR-type" evidence="5">
    <location>
        <begin position="5"/>
        <end position="65"/>
    </location>
</feature>
<comment type="caution">
    <text evidence="6">The sequence shown here is derived from an EMBL/GenBank/DDBJ whole genome shotgun (WGS) entry which is preliminary data.</text>
</comment>
<evidence type="ECO:0000256" key="1">
    <source>
        <dbReference type="ARBA" id="ARBA00023015"/>
    </source>
</evidence>
<dbReference type="InterPro" id="IPR036271">
    <property type="entry name" value="Tet_transcr_reg_TetR-rel_C_sf"/>
</dbReference>
<dbReference type="SUPFAM" id="SSF48498">
    <property type="entry name" value="Tetracyclin repressor-like, C-terminal domain"/>
    <property type="match status" value="1"/>
</dbReference>
<accession>A0ABV8KQ55</accession>
<evidence type="ECO:0000313" key="7">
    <source>
        <dbReference type="Proteomes" id="UP001595868"/>
    </source>
</evidence>
<dbReference type="InterPro" id="IPR001647">
    <property type="entry name" value="HTH_TetR"/>
</dbReference>
<evidence type="ECO:0000259" key="5">
    <source>
        <dbReference type="PROSITE" id="PS50977"/>
    </source>
</evidence>
<dbReference type="Pfam" id="PF21993">
    <property type="entry name" value="TetR_C_13_2"/>
    <property type="match status" value="1"/>
</dbReference>
<reference evidence="7" key="1">
    <citation type="journal article" date="2019" name="Int. J. Syst. Evol. Microbiol.">
        <title>The Global Catalogue of Microorganisms (GCM) 10K type strain sequencing project: providing services to taxonomists for standard genome sequencing and annotation.</title>
        <authorList>
            <consortium name="The Broad Institute Genomics Platform"/>
            <consortium name="The Broad Institute Genome Sequencing Center for Infectious Disease"/>
            <person name="Wu L."/>
            <person name="Ma J."/>
        </authorList>
    </citation>
    <scope>NUCLEOTIDE SEQUENCE [LARGE SCALE GENOMIC DNA]</scope>
    <source>
        <strain evidence="7">2902at01</strain>
    </source>
</reference>
<dbReference type="SUPFAM" id="SSF46689">
    <property type="entry name" value="Homeodomain-like"/>
    <property type="match status" value="1"/>
</dbReference>
<dbReference type="Proteomes" id="UP001595868">
    <property type="component" value="Unassembled WGS sequence"/>
</dbReference>
<dbReference type="EMBL" id="JBHSBN010000013">
    <property type="protein sequence ID" value="MFC4108047.1"/>
    <property type="molecule type" value="Genomic_DNA"/>
</dbReference>
<dbReference type="Gene3D" id="1.10.357.10">
    <property type="entry name" value="Tetracycline Repressor, domain 2"/>
    <property type="match status" value="1"/>
</dbReference>
<dbReference type="InterPro" id="IPR054156">
    <property type="entry name" value="YxaF_TetR_C"/>
</dbReference>